<reference evidence="1 2" key="1">
    <citation type="submission" date="2024-09" db="EMBL/GenBank/DDBJ databases">
        <authorList>
            <person name="D'Angelo T."/>
        </authorList>
    </citation>
    <scope>NUCLEOTIDE SEQUENCE [LARGE SCALE GENOMIC DNA]</scope>
    <source>
        <strain evidence="1">SAG AM-311-F02</strain>
    </source>
</reference>
<comment type="caution">
    <text evidence="1">The sequence shown here is derived from an EMBL/GenBank/DDBJ whole genome shotgun (WGS) entry which is preliminary data.</text>
</comment>
<dbReference type="InterPro" id="IPR024227">
    <property type="entry name" value="DUF3795"/>
</dbReference>
<evidence type="ECO:0000313" key="1">
    <source>
        <dbReference type="EMBL" id="MFC1799318.1"/>
    </source>
</evidence>
<keyword evidence="2" id="KW-1185">Reference proteome</keyword>
<dbReference type="Pfam" id="PF12675">
    <property type="entry name" value="DUF3795"/>
    <property type="match status" value="1"/>
</dbReference>
<dbReference type="EMBL" id="JBHPEI010000002">
    <property type="protein sequence ID" value="MFC1799318.1"/>
    <property type="molecule type" value="Genomic_DNA"/>
</dbReference>
<accession>A0ABV6YMP2</accession>
<protein>
    <submittedName>
        <fullName evidence="1">DUF3795 domain-containing protein</fullName>
    </submittedName>
</protein>
<organism evidence="1 2">
    <name type="scientific">Eiseniibacteriota bacterium</name>
    <dbReference type="NCBI Taxonomy" id="2212470"/>
    <lineage>
        <taxon>Bacteria</taxon>
        <taxon>Candidatus Eiseniibacteriota</taxon>
    </lineage>
</organism>
<name>A0ABV6YMP2_UNCEI</name>
<dbReference type="Proteomes" id="UP001594288">
    <property type="component" value="Unassembled WGS sequence"/>
</dbReference>
<gene>
    <name evidence="1" type="ORF">ACFL2Z_00190</name>
</gene>
<sequence length="123" mass="14044">MSKYETLAYCGLYCGGCKNFKEEMNCMGCRLEKSLVDDCPTRACAVKRGLLYCGDCEEFPCSSLKGFYEDGVRHHSMASQNVLRIKDIGPEDWLLEQQREHTCQCGRRKLWFAEICTHGADPE</sequence>
<proteinExistence type="predicted"/>
<evidence type="ECO:0000313" key="2">
    <source>
        <dbReference type="Proteomes" id="UP001594288"/>
    </source>
</evidence>